<evidence type="ECO:0000259" key="1">
    <source>
        <dbReference type="PROSITE" id="PS50943"/>
    </source>
</evidence>
<dbReference type="CDD" id="cd00093">
    <property type="entry name" value="HTH_XRE"/>
    <property type="match status" value="1"/>
</dbReference>
<dbReference type="Gene3D" id="1.10.260.40">
    <property type="entry name" value="lambda repressor-like DNA-binding domains"/>
    <property type="match status" value="1"/>
</dbReference>
<dbReference type="EMBL" id="LXWF01000042">
    <property type="protein sequence ID" value="ORC15806.1"/>
    <property type="molecule type" value="Genomic_DNA"/>
</dbReference>
<dbReference type="InterPro" id="IPR010982">
    <property type="entry name" value="Lambda_DNA-bd_dom_sf"/>
</dbReference>
<name>A0A1Y1RMQ5_9MICC</name>
<protein>
    <recommendedName>
        <fullName evidence="1">HTH cro/C1-type domain-containing protein</fullName>
    </recommendedName>
</protein>
<evidence type="ECO:0000313" key="2">
    <source>
        <dbReference type="EMBL" id="ORC15806.1"/>
    </source>
</evidence>
<gene>
    <name evidence="2" type="ORF">A7979_06375</name>
</gene>
<sequence length="104" mass="11745">MTTLEELKQMRPVDSQELQRLVNEMHAEARVFQLQELRKDLGLTQTDLAEKIGVSQKRISQLEKGDIESVSIKTLRKYLAALGADLTVTADFPVGARQKIYSTL</sequence>
<dbReference type="SUPFAM" id="SSF47413">
    <property type="entry name" value="lambda repressor-like DNA-binding domains"/>
    <property type="match status" value="1"/>
</dbReference>
<proteinExistence type="predicted"/>
<dbReference type="OrthoDB" id="7428772at2"/>
<dbReference type="AlphaFoldDB" id="A0A1Y1RMQ5"/>
<dbReference type="InterPro" id="IPR001387">
    <property type="entry name" value="Cro/C1-type_HTH"/>
</dbReference>
<comment type="caution">
    <text evidence="2">The sequence shown here is derived from an EMBL/GenBank/DDBJ whole genome shotgun (WGS) entry which is preliminary data.</text>
</comment>
<accession>A0A1Y1RMQ5</accession>
<reference evidence="2 3" key="1">
    <citation type="submission" date="2016-05" db="EMBL/GenBank/DDBJ databases">
        <title>Draft genome sequence of a porcine commensal Rothia nasimurium.</title>
        <authorList>
            <person name="Gaiser R.A."/>
            <person name="Van Baarlen P."/>
            <person name="Wells J.M."/>
        </authorList>
    </citation>
    <scope>NUCLEOTIDE SEQUENCE [LARGE SCALE GENOMIC DNA]</scope>
    <source>
        <strain evidence="2 3">PT-32</strain>
    </source>
</reference>
<dbReference type="SMART" id="SM00530">
    <property type="entry name" value="HTH_XRE"/>
    <property type="match status" value="1"/>
</dbReference>
<dbReference type="RefSeq" id="WP_083093063.1">
    <property type="nucleotide sequence ID" value="NZ_LXWF01000042.1"/>
</dbReference>
<feature type="domain" description="HTH cro/C1-type" evidence="1">
    <location>
        <begin position="34"/>
        <end position="89"/>
    </location>
</feature>
<keyword evidence="3" id="KW-1185">Reference proteome</keyword>
<evidence type="ECO:0000313" key="3">
    <source>
        <dbReference type="Proteomes" id="UP000192359"/>
    </source>
</evidence>
<dbReference type="Pfam" id="PF01381">
    <property type="entry name" value="HTH_3"/>
    <property type="match status" value="1"/>
</dbReference>
<dbReference type="Proteomes" id="UP000192359">
    <property type="component" value="Unassembled WGS sequence"/>
</dbReference>
<dbReference type="GO" id="GO:0003677">
    <property type="term" value="F:DNA binding"/>
    <property type="evidence" value="ECO:0007669"/>
    <property type="project" value="InterPro"/>
</dbReference>
<organism evidence="2 3">
    <name type="scientific">Rothia nasimurium</name>
    <dbReference type="NCBI Taxonomy" id="85336"/>
    <lineage>
        <taxon>Bacteria</taxon>
        <taxon>Bacillati</taxon>
        <taxon>Actinomycetota</taxon>
        <taxon>Actinomycetes</taxon>
        <taxon>Micrococcales</taxon>
        <taxon>Micrococcaceae</taxon>
        <taxon>Rothia</taxon>
    </lineage>
</organism>
<dbReference type="PROSITE" id="PS50943">
    <property type="entry name" value="HTH_CROC1"/>
    <property type="match status" value="1"/>
</dbReference>